<feature type="region of interest" description="Disordered" evidence="1">
    <location>
        <begin position="293"/>
        <end position="364"/>
    </location>
</feature>
<evidence type="ECO:0000313" key="4">
    <source>
        <dbReference type="Proteomes" id="UP000245946"/>
    </source>
</evidence>
<feature type="compositionally biased region" description="Polar residues" evidence="1">
    <location>
        <begin position="308"/>
        <end position="320"/>
    </location>
</feature>
<gene>
    <name evidence="3" type="ORF">FA09DRAFT_359527</name>
</gene>
<dbReference type="Proteomes" id="UP000245946">
    <property type="component" value="Unassembled WGS sequence"/>
</dbReference>
<keyword evidence="4" id="KW-1185">Reference proteome</keyword>
<evidence type="ECO:0000256" key="1">
    <source>
        <dbReference type="SAM" id="MobiDB-lite"/>
    </source>
</evidence>
<feature type="region of interest" description="Disordered" evidence="1">
    <location>
        <begin position="1"/>
        <end position="107"/>
    </location>
</feature>
<feature type="compositionally biased region" description="Polar residues" evidence="1">
    <location>
        <begin position="245"/>
        <end position="254"/>
    </location>
</feature>
<reference evidence="3 4" key="1">
    <citation type="journal article" date="2018" name="Mol. Biol. Evol.">
        <title>Broad Genomic Sampling Reveals a Smut Pathogenic Ancestry of the Fungal Clade Ustilaginomycotina.</title>
        <authorList>
            <person name="Kijpornyongpan T."/>
            <person name="Mondo S.J."/>
            <person name="Barry K."/>
            <person name="Sandor L."/>
            <person name="Lee J."/>
            <person name="Lipzen A."/>
            <person name="Pangilinan J."/>
            <person name="LaButti K."/>
            <person name="Hainaut M."/>
            <person name="Henrissat B."/>
            <person name="Grigoriev I.V."/>
            <person name="Spatafora J.W."/>
            <person name="Aime M.C."/>
        </authorList>
    </citation>
    <scope>NUCLEOTIDE SEQUENCE [LARGE SCALE GENOMIC DNA]</scope>
    <source>
        <strain evidence="3 4">MCA 4186</strain>
    </source>
</reference>
<feature type="compositionally biased region" description="Polar residues" evidence="1">
    <location>
        <begin position="342"/>
        <end position="357"/>
    </location>
</feature>
<dbReference type="RefSeq" id="XP_025599795.1">
    <property type="nucleotide sequence ID" value="XM_025745120.1"/>
</dbReference>
<sequence>MPPHIKPAPRPSGTGASAGSAQHIMPAGVVGAAAGSSSTSAAAGSSSTKRKAPAAETPIRQKPNPAAAAEGEQAGSGAEDETKGEPGVTKRTLQNRKAQREFRKRREARVRDLEERCRRFDQMGLEANAELQRVARRLKDENEALRALLNRLGFGNMISSALESVRADHARAANESMGFGGQNDQVADLNMNMSSVPIMSAPAAAKRNSSASTKASKTGTTKSEQSKSNGSDDESSEEDEMDDSLASTSHSTVGRQLGPGDLMAANMQDIKMYQPPTNVASKQRQTYDWQGAPVFAQPQQDDRRTDRAASTSSGDSSAQRADNGKSPSLLSLRALPAPGARQSAQTQPGGTMPTLSHGSGNASGAGMGGSAMLNFNANRPFSGASMAGGASGSSGPSFYPYPQRTHQNDALLNPNPIPFAFSLSSEPPSDQSWWEAMGGGMLTPGQDPNSLDEKAQAVAAAQAGINGSAQGPNGPQSPFDLSAFLTGGLTPTGNYSSQNFESSGMPNSQDTPLSSTMMAPSRSASEKKLGKGNNMAPPMPPTEHAQMFLRLLERKVAARDPSPYASLGFQPPSLYGNDTPLQFLPPGQSASPGNWRIGQNDESAARAGWQAATAGMQQQKSPSSLTPSGVYSRLAQHPAFLTTNERELEELVDAIDSHASSRSPGASSSASSSPSGSNVPARQAGQQSQHQQERTYYGQQQQQQQGRSPLNLARAISARRQSVSGRSSPATGAGGAASVELDESAVDHLMHMLDSKTPGMAHRGAQALQAS</sequence>
<dbReference type="InterPro" id="IPR046347">
    <property type="entry name" value="bZIP_sf"/>
</dbReference>
<dbReference type="PANTHER" id="PTHR42070:SF1">
    <property type="entry name" value="FILAMENT ASSOCIATED PROTEIN, PUTATIVE (AFU_ORTHOLOGUE AFUA_8G06630)-RELATED"/>
    <property type="match status" value="1"/>
</dbReference>
<feature type="compositionally biased region" description="Low complexity" evidence="1">
    <location>
        <begin position="66"/>
        <end position="77"/>
    </location>
</feature>
<feature type="region of interest" description="Disordered" evidence="1">
    <location>
        <begin position="657"/>
        <end position="739"/>
    </location>
</feature>
<feature type="domain" description="BZIP" evidence="2">
    <location>
        <begin position="90"/>
        <end position="105"/>
    </location>
</feature>
<dbReference type="GO" id="GO:0003700">
    <property type="term" value="F:DNA-binding transcription factor activity"/>
    <property type="evidence" value="ECO:0007669"/>
    <property type="project" value="InterPro"/>
</dbReference>
<dbReference type="CDD" id="cd14688">
    <property type="entry name" value="bZIP_YAP"/>
    <property type="match status" value="1"/>
</dbReference>
<feature type="region of interest" description="Disordered" evidence="1">
    <location>
        <begin position="490"/>
        <end position="542"/>
    </location>
</feature>
<feature type="region of interest" description="Disordered" evidence="1">
    <location>
        <begin position="202"/>
        <end position="260"/>
    </location>
</feature>
<name>A0A316ZDY9_9BASI</name>
<dbReference type="GeneID" id="37272664"/>
<evidence type="ECO:0000313" key="3">
    <source>
        <dbReference type="EMBL" id="PWN99516.1"/>
    </source>
</evidence>
<feature type="compositionally biased region" description="Polar residues" evidence="1">
    <location>
        <begin position="490"/>
        <end position="518"/>
    </location>
</feature>
<dbReference type="SUPFAM" id="SSF57959">
    <property type="entry name" value="Leucine zipper domain"/>
    <property type="match status" value="1"/>
</dbReference>
<organism evidence="3 4">
    <name type="scientific">Tilletiopsis washingtonensis</name>
    <dbReference type="NCBI Taxonomy" id="58919"/>
    <lineage>
        <taxon>Eukaryota</taxon>
        <taxon>Fungi</taxon>
        <taxon>Dikarya</taxon>
        <taxon>Basidiomycota</taxon>
        <taxon>Ustilaginomycotina</taxon>
        <taxon>Exobasidiomycetes</taxon>
        <taxon>Entylomatales</taxon>
        <taxon>Entylomatales incertae sedis</taxon>
        <taxon>Tilletiopsis</taxon>
    </lineage>
</organism>
<feature type="compositionally biased region" description="Low complexity" evidence="1">
    <location>
        <begin position="203"/>
        <end position="223"/>
    </location>
</feature>
<dbReference type="AlphaFoldDB" id="A0A316ZDY9"/>
<proteinExistence type="predicted"/>
<dbReference type="STRING" id="58919.A0A316ZDY9"/>
<dbReference type="EMBL" id="KZ819288">
    <property type="protein sequence ID" value="PWN99516.1"/>
    <property type="molecule type" value="Genomic_DNA"/>
</dbReference>
<feature type="compositionally biased region" description="Low complexity" evidence="1">
    <location>
        <begin position="27"/>
        <end position="47"/>
    </location>
</feature>
<feature type="compositionally biased region" description="Low complexity" evidence="1">
    <location>
        <begin position="326"/>
        <end position="341"/>
    </location>
</feature>
<feature type="region of interest" description="Disordered" evidence="1">
    <location>
        <begin position="385"/>
        <end position="407"/>
    </location>
</feature>
<accession>A0A316ZDY9</accession>
<feature type="compositionally biased region" description="Acidic residues" evidence="1">
    <location>
        <begin position="231"/>
        <end position="243"/>
    </location>
</feature>
<feature type="compositionally biased region" description="Low complexity" evidence="1">
    <location>
        <begin position="605"/>
        <end position="614"/>
    </location>
</feature>
<evidence type="ECO:0000259" key="2">
    <source>
        <dbReference type="PROSITE" id="PS00036"/>
    </source>
</evidence>
<dbReference type="Gene3D" id="1.20.5.170">
    <property type="match status" value="1"/>
</dbReference>
<feature type="compositionally biased region" description="Low complexity" evidence="1">
    <location>
        <begin position="657"/>
        <end position="707"/>
    </location>
</feature>
<feature type="region of interest" description="Disordered" evidence="1">
    <location>
        <begin position="562"/>
        <end position="630"/>
    </location>
</feature>
<dbReference type="PANTHER" id="PTHR42070">
    <property type="entry name" value="FILAMENT ASSOCIATED PROTEIN, PUTATIVE (AFU_ORTHOLOGUE AFUA_8G06630)-RELATED"/>
    <property type="match status" value="1"/>
</dbReference>
<dbReference type="InterPro" id="IPR004827">
    <property type="entry name" value="bZIP"/>
</dbReference>
<protein>
    <recommendedName>
        <fullName evidence="2">BZIP domain-containing protein</fullName>
    </recommendedName>
</protein>
<feature type="compositionally biased region" description="Pro residues" evidence="1">
    <location>
        <begin position="1"/>
        <end position="10"/>
    </location>
</feature>
<feature type="compositionally biased region" description="Polar residues" evidence="1">
    <location>
        <begin position="615"/>
        <end position="629"/>
    </location>
</feature>
<dbReference type="PROSITE" id="PS00036">
    <property type="entry name" value="BZIP_BASIC"/>
    <property type="match status" value="1"/>
</dbReference>
<dbReference type="OrthoDB" id="5374328at2759"/>